<dbReference type="GeneID" id="48307715"/>
<accession>A0A1B2DWN4</accession>
<evidence type="ECO:0000313" key="1">
    <source>
        <dbReference type="EMBL" id="ANY72115.1"/>
    </source>
</evidence>
<dbReference type="RefSeq" id="WP_099476968.1">
    <property type="nucleotide sequence ID" value="NZ_CP016809.1"/>
</dbReference>
<dbReference type="AlphaFoldDB" id="A0A1B2DWN4"/>
<protein>
    <submittedName>
        <fullName evidence="1">Uncharacterized protein</fullName>
    </submittedName>
</protein>
<gene>
    <name evidence="1" type="ORF">BBD41_05655</name>
</gene>
<organism evidence="1">
    <name type="scientific">Paenibacillus ihbetae</name>
    <dbReference type="NCBI Taxonomy" id="1870820"/>
    <lineage>
        <taxon>Bacteria</taxon>
        <taxon>Bacillati</taxon>
        <taxon>Bacillota</taxon>
        <taxon>Bacilli</taxon>
        <taxon>Bacillales</taxon>
        <taxon>Paenibacillaceae</taxon>
        <taxon>Paenibacillus</taxon>
    </lineage>
</organism>
<reference evidence="1" key="1">
    <citation type="submission" date="2016-08" db="EMBL/GenBank/DDBJ databases">
        <title>Complete Genome Seqeunce of Paenibacillus sp. nov. IHBB 9852 from high altitute lake of Indian trans-Himalayas.</title>
        <authorList>
            <person name="Kiran S."/>
            <person name="Swarnkar M.K."/>
            <person name="Rana A."/>
            <person name="Tewari R."/>
            <person name="Gulati A."/>
        </authorList>
    </citation>
    <scope>NUCLEOTIDE SEQUENCE [LARGE SCALE GENOMIC DNA]</scope>
    <source>
        <strain evidence="1">IHBB 9852</strain>
    </source>
</reference>
<dbReference type="EMBL" id="CP016809">
    <property type="protein sequence ID" value="ANY72115.1"/>
    <property type="molecule type" value="Genomic_DNA"/>
</dbReference>
<name>A0A1B2DWN4_9BACL</name>
<dbReference type="KEGG" id="pib:BBD41_05655"/>
<sequence>MDTQSRIKLTGKEFFILTGIARAEAVIGLEDPFRGTLSEEMPFEIARVEQALQAKGWIHTDQGEPVLARELLEYIELCSRTLFTIHIKAMEAGGVWRERFLYFSSSLVVQAEIAEEGGERIYLLDQLGSPSTAWMKVMSYMEPAQRVNRNTGQLTLPGRWLEQWMSRERMDTDPKEHLLANGCPEAVASELAQAVQAPERYASFTVYYRKGRDWRIEGIRLLRGRESHWLVRGEGNRDQLRGVSAAEIIRELGSVIERVK</sequence>
<proteinExistence type="predicted"/>